<comment type="caution">
    <text evidence="10">The sequence shown here is derived from an EMBL/GenBank/DDBJ whole genome shotgun (WGS) entry which is preliminary data.</text>
</comment>
<accession>A0A8H3A7A5</accession>
<feature type="compositionally biased region" description="Basic and acidic residues" evidence="7">
    <location>
        <begin position="211"/>
        <end position="238"/>
    </location>
</feature>
<dbReference type="Pfam" id="PF21972">
    <property type="entry name" value="Arc1p_N_like"/>
    <property type="match status" value="1"/>
</dbReference>
<evidence type="ECO:0000256" key="7">
    <source>
        <dbReference type="SAM" id="MobiDB-lite"/>
    </source>
</evidence>
<evidence type="ECO:0000313" key="11">
    <source>
        <dbReference type="Proteomes" id="UP000663861"/>
    </source>
</evidence>
<reference evidence="10" key="1">
    <citation type="submission" date="2021-01" db="EMBL/GenBank/DDBJ databases">
        <authorList>
            <person name="Kaushik A."/>
        </authorList>
    </citation>
    <scope>NUCLEOTIDE SEQUENCE</scope>
    <source>
        <strain evidence="10">AG4-RS23</strain>
    </source>
</reference>
<comment type="subcellular location">
    <subcellularLocation>
        <location evidence="1">Cytoplasm</location>
    </subcellularLocation>
</comment>
<feature type="compositionally biased region" description="Basic and acidic residues" evidence="7">
    <location>
        <begin position="171"/>
        <end position="186"/>
    </location>
</feature>
<evidence type="ECO:0000256" key="3">
    <source>
        <dbReference type="ARBA" id="ARBA00022555"/>
    </source>
</evidence>
<dbReference type="InterPro" id="IPR002547">
    <property type="entry name" value="tRNA-bd_dom"/>
</dbReference>
<dbReference type="PANTHER" id="PTHR11586:SF33">
    <property type="entry name" value="AMINOACYL TRNA SYNTHASE COMPLEX-INTERACTING MULTIFUNCTIONAL PROTEIN 1"/>
    <property type="match status" value="1"/>
</dbReference>
<sequence>MFRAYISRPLRLNFVHRVNAMSTAALEKLSPKAREIVEKTSLGSTSSSEGEINKWIERVAGGEFDGENALNTLDTELQSRTYLVANSVSPADLALYATLHPTLSTLPAQTHYTRPSLTRYIDHIQNLPALRASSVAPQLIDFKINEAPKPERKAPPAKEKKPKAEGAPAAGDDKKKAKEDKKKEKAPAPVNPPAATAPGDASFAEVAAPAGKKEKATKGEGKKGGEGKKDKAAGEKKPAAAAAAADSGDPVPSMIDLRVGKIVHVEKHPDADGLYVEQIDIGEPEGPRTVVSGLVNYIPIEQMKDRTLIAVCNLKPANMRGVKSFAMVLCATHKDGKEHGIEIVNPPEGSKPGDRVYFEGERFAGAQPLSQLNPKKKIFETIQPGFTTLESRECAWVDPVTKSVHRIVSERGACAAPSFVGASLS</sequence>
<feature type="region of interest" description="Disordered" evidence="7">
    <location>
        <begin position="145"/>
        <end position="251"/>
    </location>
</feature>
<dbReference type="Gene3D" id="2.40.50.140">
    <property type="entry name" value="Nucleic acid-binding proteins"/>
    <property type="match status" value="1"/>
</dbReference>
<dbReference type="FunFam" id="2.40.50.140:FF:000047">
    <property type="entry name" value="tyrosine--tRNA ligase, cytoplasmic isoform X2"/>
    <property type="match status" value="1"/>
</dbReference>
<protein>
    <recommendedName>
        <fullName evidence="12">tRNA-binding domain-containing protein</fullName>
    </recommendedName>
</protein>
<evidence type="ECO:0000259" key="9">
    <source>
        <dbReference type="PROSITE" id="PS50886"/>
    </source>
</evidence>
<dbReference type="InterPro" id="IPR051270">
    <property type="entry name" value="Tyrosine-tRNA_ligase_regulator"/>
</dbReference>
<proteinExistence type="predicted"/>
<organism evidence="10 11">
    <name type="scientific">Rhizoctonia solani</name>
    <dbReference type="NCBI Taxonomy" id="456999"/>
    <lineage>
        <taxon>Eukaryota</taxon>
        <taxon>Fungi</taxon>
        <taxon>Dikarya</taxon>
        <taxon>Basidiomycota</taxon>
        <taxon>Agaricomycotina</taxon>
        <taxon>Agaricomycetes</taxon>
        <taxon>Cantharellales</taxon>
        <taxon>Ceratobasidiaceae</taxon>
        <taxon>Rhizoctonia</taxon>
    </lineage>
</organism>
<dbReference type="InterPro" id="IPR053836">
    <property type="entry name" value="Arc1-like_N"/>
</dbReference>
<dbReference type="GO" id="GO:0006412">
    <property type="term" value="P:translation"/>
    <property type="evidence" value="ECO:0007669"/>
    <property type="project" value="UniProtKB-KW"/>
</dbReference>
<evidence type="ECO:0008006" key="12">
    <source>
        <dbReference type="Google" id="ProtNLM"/>
    </source>
</evidence>
<dbReference type="Proteomes" id="UP000663861">
    <property type="component" value="Unassembled WGS sequence"/>
</dbReference>
<dbReference type="InterPro" id="IPR012340">
    <property type="entry name" value="NA-bd_OB-fold"/>
</dbReference>
<gene>
    <name evidence="10" type="ORF">RDB_LOCUS1814</name>
</gene>
<evidence type="ECO:0000256" key="2">
    <source>
        <dbReference type="ARBA" id="ARBA00022490"/>
    </source>
</evidence>
<dbReference type="SUPFAM" id="SSF47616">
    <property type="entry name" value="GST C-terminal domain-like"/>
    <property type="match status" value="1"/>
</dbReference>
<dbReference type="EMBL" id="CAJMWY010000027">
    <property type="protein sequence ID" value="CAE6410921.1"/>
    <property type="molecule type" value="Genomic_DNA"/>
</dbReference>
<dbReference type="CDD" id="cd02799">
    <property type="entry name" value="tRNA_bind_EMAP-II_like"/>
    <property type="match status" value="1"/>
</dbReference>
<feature type="domain" description="TRNA-binding" evidence="9">
    <location>
        <begin position="251"/>
        <end position="357"/>
    </location>
</feature>
<dbReference type="AlphaFoldDB" id="A0A8H3A7A5"/>
<keyword evidence="2" id="KW-0963">Cytoplasm</keyword>
<evidence type="ECO:0000313" key="10">
    <source>
        <dbReference type="EMBL" id="CAE6410921.1"/>
    </source>
</evidence>
<dbReference type="InterPro" id="IPR010987">
    <property type="entry name" value="Glutathione-S-Trfase_C-like"/>
</dbReference>
<keyword evidence="4 6" id="KW-0694">RNA-binding</keyword>
<dbReference type="Pfam" id="PF01588">
    <property type="entry name" value="tRNA_bind"/>
    <property type="match status" value="1"/>
</dbReference>
<dbReference type="CDD" id="cd10289">
    <property type="entry name" value="GST_C_AaRS_like"/>
    <property type="match status" value="1"/>
</dbReference>
<evidence type="ECO:0000259" key="8">
    <source>
        <dbReference type="PROSITE" id="PS50405"/>
    </source>
</evidence>
<dbReference type="InterPro" id="IPR036282">
    <property type="entry name" value="Glutathione-S-Trfase_C_sf"/>
</dbReference>
<dbReference type="PANTHER" id="PTHR11586">
    <property type="entry name" value="TRNA-AMINOACYLATION COFACTOR ARC1 FAMILY MEMBER"/>
    <property type="match status" value="1"/>
</dbReference>
<name>A0A8H3A7A5_9AGAM</name>
<feature type="domain" description="GST C-terminal" evidence="8">
    <location>
        <begin position="19"/>
        <end position="157"/>
    </location>
</feature>
<evidence type="ECO:0000256" key="1">
    <source>
        <dbReference type="ARBA" id="ARBA00004496"/>
    </source>
</evidence>
<keyword evidence="3 6" id="KW-0820">tRNA-binding</keyword>
<dbReference type="SUPFAM" id="SSF50249">
    <property type="entry name" value="Nucleic acid-binding proteins"/>
    <property type="match status" value="1"/>
</dbReference>
<evidence type="ECO:0000256" key="4">
    <source>
        <dbReference type="ARBA" id="ARBA00022884"/>
    </source>
</evidence>
<evidence type="ECO:0000256" key="6">
    <source>
        <dbReference type="PROSITE-ProRule" id="PRU00209"/>
    </source>
</evidence>
<keyword evidence="5" id="KW-0648">Protein biosynthesis</keyword>
<dbReference type="GO" id="GO:0000049">
    <property type="term" value="F:tRNA binding"/>
    <property type="evidence" value="ECO:0007669"/>
    <property type="project" value="UniProtKB-UniRule"/>
</dbReference>
<evidence type="ECO:0000256" key="5">
    <source>
        <dbReference type="ARBA" id="ARBA00022917"/>
    </source>
</evidence>
<dbReference type="GO" id="GO:0017102">
    <property type="term" value="C:methionyl glutamyl tRNA synthetase complex"/>
    <property type="evidence" value="ECO:0007669"/>
    <property type="project" value="TreeGrafter"/>
</dbReference>
<dbReference type="Gene3D" id="1.20.1050.130">
    <property type="match status" value="1"/>
</dbReference>
<dbReference type="PROSITE" id="PS50405">
    <property type="entry name" value="GST_CTER"/>
    <property type="match status" value="1"/>
</dbReference>
<dbReference type="PROSITE" id="PS50886">
    <property type="entry name" value="TRBD"/>
    <property type="match status" value="1"/>
</dbReference>
<feature type="compositionally biased region" description="Basic and acidic residues" evidence="7">
    <location>
        <begin position="145"/>
        <end position="164"/>
    </location>
</feature>